<evidence type="ECO:0000313" key="3">
    <source>
        <dbReference type="Proteomes" id="UP001262582"/>
    </source>
</evidence>
<reference evidence="2 3" key="1">
    <citation type="submission" date="2023-09" db="EMBL/GenBank/DDBJ databases">
        <authorList>
            <person name="Rey-Velasco X."/>
        </authorList>
    </citation>
    <scope>NUCLEOTIDE SEQUENCE [LARGE SCALE GENOMIC DNA]</scope>
    <source>
        <strain evidence="2 3">F117</strain>
    </source>
</reference>
<keyword evidence="1" id="KW-0732">Signal</keyword>
<dbReference type="Proteomes" id="UP001262582">
    <property type="component" value="Unassembled WGS sequence"/>
</dbReference>
<feature type="chain" id="PRO_5046943957" description="VWFA domain-containing protein" evidence="1">
    <location>
        <begin position="23"/>
        <end position="519"/>
    </location>
</feature>
<evidence type="ECO:0008006" key="4">
    <source>
        <dbReference type="Google" id="ProtNLM"/>
    </source>
</evidence>
<evidence type="ECO:0000313" key="2">
    <source>
        <dbReference type="EMBL" id="MDT0677505.1"/>
    </source>
</evidence>
<name>A0ABU3D7I7_9FLAO</name>
<dbReference type="RefSeq" id="WP_311503849.1">
    <property type="nucleotide sequence ID" value="NZ_JAVRHK010000009.1"/>
</dbReference>
<gene>
    <name evidence="2" type="ORF">RM539_13035</name>
</gene>
<organism evidence="2 3">
    <name type="scientific">Autumnicola musiva</name>
    <dbReference type="NCBI Taxonomy" id="3075589"/>
    <lineage>
        <taxon>Bacteria</taxon>
        <taxon>Pseudomonadati</taxon>
        <taxon>Bacteroidota</taxon>
        <taxon>Flavobacteriia</taxon>
        <taxon>Flavobacteriales</taxon>
        <taxon>Flavobacteriaceae</taxon>
        <taxon>Autumnicola</taxon>
    </lineage>
</organism>
<comment type="caution">
    <text evidence="2">The sequence shown here is derived from an EMBL/GenBank/DDBJ whole genome shotgun (WGS) entry which is preliminary data.</text>
</comment>
<sequence length="519" mass="57501">MKNFRFFLLGLMALGLSFVSCSTEESSGNREQEEMATLSFGASLNDLLNRQMNTKQQISDLPECSDAAPATVVVVISEEGVDMDPVTLNILSDDLDGNGNEDYYTDYSDDLELMPGTYELEEFIVYDAGGNVIWLAPIDDDDSGDYDGYVSDALPISINLGPGVKKYVDVEVLCYDNREVNQYGYVFFDIIPNRAIEFCMFGNYCTDNGRHYPAEYSVDIWLGTDSSGTVLYSDVENTVEMDNNGDYAGTPVCFALPDTDGEDQYYIEITLLNSDAYPDVTEEVVHSAVLTDAQVREMFVGEDAVDYYHFNINCDSGGPVINEDTHIYIYFDSSGSMSSTLSPLQEMRATLLKQTLLPLYGNDEDAYDNQVRVISNGNERTLDFLNIEGETPVGNVIVLAFQDEAEYIYHDGSPNWDSSTPRTGTYNTDIAVLRGRLSAFPVNYYHGVVFQVETSTTGAFANFRKLMEYVDSSTGNYSGQYGLGDRPEVAFEYSVTPGASAQYYADLIVDALTGLGYSL</sequence>
<dbReference type="PROSITE" id="PS51257">
    <property type="entry name" value="PROKAR_LIPOPROTEIN"/>
    <property type="match status" value="1"/>
</dbReference>
<keyword evidence="3" id="KW-1185">Reference proteome</keyword>
<feature type="signal peptide" evidence="1">
    <location>
        <begin position="1"/>
        <end position="22"/>
    </location>
</feature>
<proteinExistence type="predicted"/>
<accession>A0ABU3D7I7</accession>
<evidence type="ECO:0000256" key="1">
    <source>
        <dbReference type="SAM" id="SignalP"/>
    </source>
</evidence>
<dbReference type="EMBL" id="JAVRHK010000009">
    <property type="protein sequence ID" value="MDT0677505.1"/>
    <property type="molecule type" value="Genomic_DNA"/>
</dbReference>
<protein>
    <recommendedName>
        <fullName evidence="4">VWFA domain-containing protein</fullName>
    </recommendedName>
</protein>